<evidence type="ECO:0000256" key="1">
    <source>
        <dbReference type="ARBA" id="ARBA00023015"/>
    </source>
</evidence>
<dbReference type="InterPro" id="IPR036890">
    <property type="entry name" value="HATPase_C_sf"/>
</dbReference>
<dbReference type="InterPro" id="IPR028082">
    <property type="entry name" value="Peripla_BP_I"/>
</dbReference>
<dbReference type="Gene3D" id="3.40.50.2300">
    <property type="match status" value="2"/>
</dbReference>
<accession>A0A644WGR3</accession>
<feature type="domain" description="Histidine kinase" evidence="5">
    <location>
        <begin position="511"/>
        <end position="703"/>
    </location>
</feature>
<evidence type="ECO:0000256" key="2">
    <source>
        <dbReference type="ARBA" id="ARBA00023125"/>
    </source>
</evidence>
<dbReference type="PANTHER" id="PTHR30146:SF24">
    <property type="entry name" value="XYLOSE OPERON REGULATORY PROTEIN"/>
    <property type="match status" value="1"/>
</dbReference>
<dbReference type="InterPro" id="IPR046335">
    <property type="entry name" value="LacI/GalR-like_sensor"/>
</dbReference>
<dbReference type="PROSITE" id="PS50109">
    <property type="entry name" value="HIS_KIN"/>
    <property type="match status" value="1"/>
</dbReference>
<evidence type="ECO:0000259" key="5">
    <source>
        <dbReference type="PROSITE" id="PS50109"/>
    </source>
</evidence>
<protein>
    <submittedName>
        <fullName evidence="6">HTH-type transcriptional repressor PurR</fullName>
    </submittedName>
</protein>
<name>A0A644WGR3_9ZZZZ</name>
<dbReference type="GO" id="GO:0003700">
    <property type="term" value="F:DNA-binding transcription factor activity"/>
    <property type="evidence" value="ECO:0007669"/>
    <property type="project" value="TreeGrafter"/>
</dbReference>
<sequence length="705" mass="77896">MGSTVPKRIGFLATQFDEYYQNLVFHGALEEARRYPVQLIFYEGSNSDTLNKAGALDDTAFSLAAKTQLDGLIVMTNTMGSSFSRERIAGYLASFSHIPIVSIGLSFDNVYTLSPHASGGMSQLTSHLVEVHKRRHFLFLAGPQGHPESEARKREFLDTLSELLPEAKPTVVYADFLEEKAYERTLSAIEGTWDFDAVVAANDQMAFGSIRALEEYGLHVPSRVSVTGFDDIPYSVLSIPALTTIHQPTTELGRRAIEYLASELELGTADEVSRFTDLTTSFVIRQSCGCMNGGAEYAESTVDQLQGRLRNLFSLQVSERSRSGFLRRIEAAVVRTFKLEEILYELANGLKRLGIRFAAVVMVDMHKKDTSQASLFMRLDGDAVHIQTPNGQQFSTRALLPQGLPGDFQAYVCEPLQFGSEQMGYFICTPDAKDMHVYATLRDLITTSVKGALIMSLEKDRELTLQREVNKRTMELMAANKQLKKEISQRKELEHELLEISNNIMTRIGQDIHDDLCQDLAALGMLAATLESTLKKTELTGAQQLARHISESALKSAYTAKQIARDLFPSDLQDNGLTASVMQLVKSKNITDGGRIALEIQPHFQVDDTQMAIQLYRIIQEALNNAIKHAHANHITVRLQSDKQSITVEVADDGVGFEVRKGKAASGMGMKILTYRANLIGGSLNVSSSPEGTVVSCTVTLQEGV</sequence>
<dbReference type="InterPro" id="IPR003594">
    <property type="entry name" value="HATPase_dom"/>
</dbReference>
<dbReference type="GO" id="GO:0046983">
    <property type="term" value="F:protein dimerization activity"/>
    <property type="evidence" value="ECO:0007669"/>
    <property type="project" value="InterPro"/>
</dbReference>
<feature type="coiled-coil region" evidence="4">
    <location>
        <begin position="476"/>
        <end position="503"/>
    </location>
</feature>
<keyword evidence="4" id="KW-0175">Coiled coil</keyword>
<organism evidence="6">
    <name type="scientific">bioreactor metagenome</name>
    <dbReference type="NCBI Taxonomy" id="1076179"/>
    <lineage>
        <taxon>unclassified sequences</taxon>
        <taxon>metagenomes</taxon>
        <taxon>ecological metagenomes</taxon>
    </lineage>
</organism>
<dbReference type="SUPFAM" id="SSF53822">
    <property type="entry name" value="Periplasmic binding protein-like I"/>
    <property type="match status" value="1"/>
</dbReference>
<dbReference type="InterPro" id="IPR011712">
    <property type="entry name" value="Sig_transdc_His_kin_sub3_dim/P"/>
</dbReference>
<keyword evidence="1" id="KW-0805">Transcription regulation</keyword>
<dbReference type="InterPro" id="IPR005467">
    <property type="entry name" value="His_kinase_dom"/>
</dbReference>
<proteinExistence type="predicted"/>
<dbReference type="Pfam" id="PF13377">
    <property type="entry name" value="Peripla_BP_3"/>
    <property type="match status" value="1"/>
</dbReference>
<gene>
    <name evidence="6" type="primary">purR_9</name>
    <name evidence="6" type="ORF">SDC9_49325</name>
</gene>
<dbReference type="SMART" id="SM00387">
    <property type="entry name" value="HATPase_c"/>
    <property type="match status" value="1"/>
</dbReference>
<reference evidence="6" key="1">
    <citation type="submission" date="2019-08" db="EMBL/GenBank/DDBJ databases">
        <authorList>
            <person name="Kucharzyk K."/>
            <person name="Murdoch R.W."/>
            <person name="Higgins S."/>
            <person name="Loffler F."/>
        </authorList>
    </citation>
    <scope>NUCLEOTIDE SEQUENCE</scope>
</reference>
<dbReference type="AlphaFoldDB" id="A0A644WGR3"/>
<dbReference type="Pfam" id="PF02518">
    <property type="entry name" value="HATPase_c"/>
    <property type="match status" value="1"/>
</dbReference>
<dbReference type="Pfam" id="PF07730">
    <property type="entry name" value="HisKA_3"/>
    <property type="match status" value="1"/>
</dbReference>
<dbReference type="PANTHER" id="PTHR30146">
    <property type="entry name" value="LACI-RELATED TRANSCRIPTIONAL REPRESSOR"/>
    <property type="match status" value="1"/>
</dbReference>
<keyword evidence="2" id="KW-0238">DNA-binding</keyword>
<comment type="caution">
    <text evidence="6">The sequence shown here is derived from an EMBL/GenBank/DDBJ whole genome shotgun (WGS) entry which is preliminary data.</text>
</comment>
<evidence type="ECO:0000256" key="3">
    <source>
        <dbReference type="ARBA" id="ARBA00023163"/>
    </source>
</evidence>
<keyword evidence="3" id="KW-0804">Transcription</keyword>
<dbReference type="SUPFAM" id="SSF55874">
    <property type="entry name" value="ATPase domain of HSP90 chaperone/DNA topoisomerase II/histidine kinase"/>
    <property type="match status" value="1"/>
</dbReference>
<evidence type="ECO:0000313" key="6">
    <source>
        <dbReference type="EMBL" id="MPM03066.1"/>
    </source>
</evidence>
<dbReference type="GO" id="GO:0000155">
    <property type="term" value="F:phosphorelay sensor kinase activity"/>
    <property type="evidence" value="ECO:0007669"/>
    <property type="project" value="InterPro"/>
</dbReference>
<dbReference type="Gene3D" id="3.30.565.10">
    <property type="entry name" value="Histidine kinase-like ATPase, C-terminal domain"/>
    <property type="match status" value="1"/>
</dbReference>
<evidence type="ECO:0000256" key="4">
    <source>
        <dbReference type="SAM" id="Coils"/>
    </source>
</evidence>
<dbReference type="GO" id="GO:0000976">
    <property type="term" value="F:transcription cis-regulatory region binding"/>
    <property type="evidence" value="ECO:0007669"/>
    <property type="project" value="TreeGrafter"/>
</dbReference>
<dbReference type="EMBL" id="VSSQ01000921">
    <property type="protein sequence ID" value="MPM03066.1"/>
    <property type="molecule type" value="Genomic_DNA"/>
</dbReference>
<dbReference type="CDD" id="cd16917">
    <property type="entry name" value="HATPase_UhpB-NarQ-NarX-like"/>
    <property type="match status" value="1"/>
</dbReference>
<dbReference type="GO" id="GO:0016020">
    <property type="term" value="C:membrane"/>
    <property type="evidence" value="ECO:0007669"/>
    <property type="project" value="InterPro"/>
</dbReference>